<organism evidence="9 10">
    <name type="scientific">Elysia marginata</name>
    <dbReference type="NCBI Taxonomy" id="1093978"/>
    <lineage>
        <taxon>Eukaryota</taxon>
        <taxon>Metazoa</taxon>
        <taxon>Spiralia</taxon>
        <taxon>Lophotrochozoa</taxon>
        <taxon>Mollusca</taxon>
        <taxon>Gastropoda</taxon>
        <taxon>Heterobranchia</taxon>
        <taxon>Euthyneura</taxon>
        <taxon>Panpulmonata</taxon>
        <taxon>Sacoglossa</taxon>
        <taxon>Placobranchoidea</taxon>
        <taxon>Plakobranchidae</taxon>
        <taxon>Elysia</taxon>
    </lineage>
</organism>
<evidence type="ECO:0000256" key="2">
    <source>
        <dbReference type="ARBA" id="ARBA00009671"/>
    </source>
</evidence>
<dbReference type="PANTHER" id="PTHR12308:SF73">
    <property type="entry name" value="ANOCTAMIN"/>
    <property type="match status" value="1"/>
</dbReference>
<name>A0AAV4JZK6_9GAST</name>
<evidence type="ECO:0000256" key="7">
    <source>
        <dbReference type="SAM" id="MobiDB-lite"/>
    </source>
</evidence>
<evidence type="ECO:0000256" key="5">
    <source>
        <dbReference type="ARBA" id="ARBA00023136"/>
    </source>
</evidence>
<protein>
    <recommendedName>
        <fullName evidence="6">Anoctamin</fullName>
    </recommendedName>
</protein>
<dbReference type="Pfam" id="PF04547">
    <property type="entry name" value="Anoctamin"/>
    <property type="match status" value="1"/>
</dbReference>
<evidence type="ECO:0000313" key="10">
    <source>
        <dbReference type="Proteomes" id="UP000762676"/>
    </source>
</evidence>
<proteinExistence type="inferred from homology"/>
<feature type="transmembrane region" description="Helical" evidence="6">
    <location>
        <begin position="71"/>
        <end position="101"/>
    </location>
</feature>
<comment type="similarity">
    <text evidence="2 6">Belongs to the anoctamin family.</text>
</comment>
<evidence type="ECO:0000256" key="6">
    <source>
        <dbReference type="RuleBase" id="RU280814"/>
    </source>
</evidence>
<keyword evidence="3 6" id="KW-0812">Transmembrane</keyword>
<feature type="domain" description="Anoctamin transmembrane" evidence="8">
    <location>
        <begin position="63"/>
        <end position="101"/>
    </location>
</feature>
<evidence type="ECO:0000256" key="3">
    <source>
        <dbReference type="ARBA" id="ARBA00022692"/>
    </source>
</evidence>
<comment type="caution">
    <text evidence="6">Lacks conserved residue(s) required for the propagation of feature annotation.</text>
</comment>
<accession>A0AAV4JZK6</accession>
<keyword evidence="4 6" id="KW-1133">Transmembrane helix</keyword>
<dbReference type="AlphaFoldDB" id="A0AAV4JZK6"/>
<evidence type="ECO:0000313" key="9">
    <source>
        <dbReference type="EMBL" id="GFS27158.1"/>
    </source>
</evidence>
<comment type="subcellular location">
    <subcellularLocation>
        <location evidence="1 6">Membrane</location>
        <topology evidence="1 6">Multi-pass membrane protein</topology>
    </subcellularLocation>
</comment>
<dbReference type="InterPro" id="IPR049452">
    <property type="entry name" value="Anoctamin_TM"/>
</dbReference>
<dbReference type="Proteomes" id="UP000762676">
    <property type="component" value="Unassembled WGS sequence"/>
</dbReference>
<dbReference type="GO" id="GO:0005254">
    <property type="term" value="F:chloride channel activity"/>
    <property type="evidence" value="ECO:0007669"/>
    <property type="project" value="TreeGrafter"/>
</dbReference>
<gene>
    <name evidence="9" type="ORF">ElyMa_005241300</name>
</gene>
<dbReference type="PANTHER" id="PTHR12308">
    <property type="entry name" value="ANOCTAMIN"/>
    <property type="match status" value="1"/>
</dbReference>
<dbReference type="InterPro" id="IPR007632">
    <property type="entry name" value="Anoctamin"/>
</dbReference>
<dbReference type="EMBL" id="BMAT01010453">
    <property type="protein sequence ID" value="GFS27158.1"/>
    <property type="molecule type" value="Genomic_DNA"/>
</dbReference>
<reference evidence="9 10" key="1">
    <citation type="journal article" date="2021" name="Elife">
        <title>Chloroplast acquisition without the gene transfer in kleptoplastic sea slugs, Plakobranchus ocellatus.</title>
        <authorList>
            <person name="Maeda T."/>
            <person name="Takahashi S."/>
            <person name="Yoshida T."/>
            <person name="Shimamura S."/>
            <person name="Takaki Y."/>
            <person name="Nagai Y."/>
            <person name="Toyoda A."/>
            <person name="Suzuki Y."/>
            <person name="Arimoto A."/>
            <person name="Ishii H."/>
            <person name="Satoh N."/>
            <person name="Nishiyama T."/>
            <person name="Hasebe M."/>
            <person name="Maruyama T."/>
            <person name="Minagawa J."/>
            <person name="Obokata J."/>
            <person name="Shigenobu S."/>
        </authorList>
    </citation>
    <scope>NUCLEOTIDE SEQUENCE [LARGE SCALE GENOMIC DNA]</scope>
</reference>
<dbReference type="GO" id="GO:0005886">
    <property type="term" value="C:plasma membrane"/>
    <property type="evidence" value="ECO:0007669"/>
    <property type="project" value="TreeGrafter"/>
</dbReference>
<keyword evidence="5 6" id="KW-0472">Membrane</keyword>
<feature type="region of interest" description="Disordered" evidence="7">
    <location>
        <begin position="22"/>
        <end position="42"/>
    </location>
</feature>
<evidence type="ECO:0000256" key="1">
    <source>
        <dbReference type="ARBA" id="ARBA00004141"/>
    </source>
</evidence>
<evidence type="ECO:0000259" key="8">
    <source>
        <dbReference type="Pfam" id="PF04547"/>
    </source>
</evidence>
<sequence length="103" mass="12213">MRKTYTDSIVLHDDSIKCREKEDSQSDHFLSPPGPQPPLDEDPRRLLDETWSKVTKFQPLWHIRNYFGEKIAFYFAWTGMLITTLWIPTVFGIAVFIYGLYER</sequence>
<comment type="caution">
    <text evidence="9">The sequence shown here is derived from an EMBL/GenBank/DDBJ whole genome shotgun (WGS) entry which is preliminary data.</text>
</comment>
<evidence type="ECO:0000256" key="4">
    <source>
        <dbReference type="ARBA" id="ARBA00022989"/>
    </source>
</evidence>
<keyword evidence="10" id="KW-1185">Reference proteome</keyword>